<evidence type="ECO:0000313" key="3">
    <source>
        <dbReference type="Proteomes" id="UP000275078"/>
    </source>
</evidence>
<organism evidence="2 3">
    <name type="scientific">Ascobolus immersus RN42</name>
    <dbReference type="NCBI Taxonomy" id="1160509"/>
    <lineage>
        <taxon>Eukaryota</taxon>
        <taxon>Fungi</taxon>
        <taxon>Dikarya</taxon>
        <taxon>Ascomycota</taxon>
        <taxon>Pezizomycotina</taxon>
        <taxon>Pezizomycetes</taxon>
        <taxon>Pezizales</taxon>
        <taxon>Ascobolaceae</taxon>
        <taxon>Ascobolus</taxon>
    </lineage>
</organism>
<feature type="region of interest" description="Disordered" evidence="1">
    <location>
        <begin position="1"/>
        <end position="73"/>
    </location>
</feature>
<sequence>MKSLSHEPDSPTDQPPSKRRILSTSTTASPSTTTASPSTTTTHRATTAHSKGTPSKPPRRFVMRMTAGKRRGF</sequence>
<keyword evidence="3" id="KW-1185">Reference proteome</keyword>
<protein>
    <submittedName>
        <fullName evidence="2">Uncharacterized protein</fullName>
    </submittedName>
</protein>
<proteinExistence type="predicted"/>
<name>A0A3N4HEV3_ASCIM</name>
<dbReference type="AlphaFoldDB" id="A0A3N4HEV3"/>
<feature type="compositionally biased region" description="Low complexity" evidence="1">
    <location>
        <begin position="23"/>
        <end position="50"/>
    </location>
</feature>
<reference evidence="2 3" key="1">
    <citation type="journal article" date="2018" name="Nat. Ecol. Evol.">
        <title>Pezizomycetes genomes reveal the molecular basis of ectomycorrhizal truffle lifestyle.</title>
        <authorList>
            <person name="Murat C."/>
            <person name="Payen T."/>
            <person name="Noel B."/>
            <person name="Kuo A."/>
            <person name="Morin E."/>
            <person name="Chen J."/>
            <person name="Kohler A."/>
            <person name="Krizsan K."/>
            <person name="Balestrini R."/>
            <person name="Da Silva C."/>
            <person name="Montanini B."/>
            <person name="Hainaut M."/>
            <person name="Levati E."/>
            <person name="Barry K.W."/>
            <person name="Belfiori B."/>
            <person name="Cichocki N."/>
            <person name="Clum A."/>
            <person name="Dockter R.B."/>
            <person name="Fauchery L."/>
            <person name="Guy J."/>
            <person name="Iotti M."/>
            <person name="Le Tacon F."/>
            <person name="Lindquist E.A."/>
            <person name="Lipzen A."/>
            <person name="Malagnac F."/>
            <person name="Mello A."/>
            <person name="Molinier V."/>
            <person name="Miyauchi S."/>
            <person name="Poulain J."/>
            <person name="Riccioni C."/>
            <person name="Rubini A."/>
            <person name="Sitrit Y."/>
            <person name="Splivallo R."/>
            <person name="Traeger S."/>
            <person name="Wang M."/>
            <person name="Zifcakova L."/>
            <person name="Wipf D."/>
            <person name="Zambonelli A."/>
            <person name="Paolocci F."/>
            <person name="Nowrousian M."/>
            <person name="Ottonello S."/>
            <person name="Baldrian P."/>
            <person name="Spatafora J.W."/>
            <person name="Henrissat B."/>
            <person name="Nagy L.G."/>
            <person name="Aury J.M."/>
            <person name="Wincker P."/>
            <person name="Grigoriev I.V."/>
            <person name="Bonfante P."/>
            <person name="Martin F.M."/>
        </authorList>
    </citation>
    <scope>NUCLEOTIDE SEQUENCE [LARGE SCALE GENOMIC DNA]</scope>
    <source>
        <strain evidence="2 3">RN42</strain>
    </source>
</reference>
<gene>
    <name evidence="2" type="ORF">BJ508DRAFT_335788</name>
</gene>
<dbReference type="EMBL" id="ML119906">
    <property type="protein sequence ID" value="RPA71706.1"/>
    <property type="molecule type" value="Genomic_DNA"/>
</dbReference>
<feature type="compositionally biased region" description="Basic residues" evidence="1">
    <location>
        <begin position="57"/>
        <end position="73"/>
    </location>
</feature>
<evidence type="ECO:0000256" key="1">
    <source>
        <dbReference type="SAM" id="MobiDB-lite"/>
    </source>
</evidence>
<accession>A0A3N4HEV3</accession>
<dbReference type="Proteomes" id="UP000275078">
    <property type="component" value="Unassembled WGS sequence"/>
</dbReference>
<evidence type="ECO:0000313" key="2">
    <source>
        <dbReference type="EMBL" id="RPA71706.1"/>
    </source>
</evidence>